<evidence type="ECO:0000256" key="2">
    <source>
        <dbReference type="SAM" id="Phobius"/>
    </source>
</evidence>
<dbReference type="SUPFAM" id="SSF48726">
    <property type="entry name" value="Immunoglobulin"/>
    <property type="match status" value="1"/>
</dbReference>
<proteinExistence type="predicted"/>
<accession>A0AAV2T866</accession>
<dbReference type="AlphaFoldDB" id="A0AAV2T866"/>
<keyword evidence="2" id="KW-0812">Transmembrane</keyword>
<evidence type="ECO:0000256" key="1">
    <source>
        <dbReference type="SAM" id="MobiDB-lite"/>
    </source>
</evidence>
<keyword evidence="2" id="KW-0472">Membrane</keyword>
<feature type="signal peptide" evidence="3">
    <location>
        <begin position="1"/>
        <end position="18"/>
    </location>
</feature>
<keyword evidence="3" id="KW-0732">Signal</keyword>
<protein>
    <recommendedName>
        <fullName evidence="4">Ig-like domain-containing protein</fullName>
    </recommendedName>
</protein>
<feature type="region of interest" description="Disordered" evidence="1">
    <location>
        <begin position="388"/>
        <end position="416"/>
    </location>
</feature>
<dbReference type="Gene3D" id="2.60.40.10">
    <property type="entry name" value="Immunoglobulins"/>
    <property type="match status" value="2"/>
</dbReference>
<evidence type="ECO:0000313" key="6">
    <source>
        <dbReference type="Proteomes" id="UP001497525"/>
    </source>
</evidence>
<feature type="transmembrane region" description="Helical" evidence="2">
    <location>
        <begin position="359"/>
        <end position="384"/>
    </location>
</feature>
<feature type="chain" id="PRO_5043315406" description="Ig-like domain-containing protein" evidence="3">
    <location>
        <begin position="19"/>
        <end position="416"/>
    </location>
</feature>
<name>A0AAV2T866_CALDB</name>
<evidence type="ECO:0000256" key="3">
    <source>
        <dbReference type="SAM" id="SignalP"/>
    </source>
</evidence>
<dbReference type="CDD" id="cd00096">
    <property type="entry name" value="Ig"/>
    <property type="match status" value="1"/>
</dbReference>
<dbReference type="PROSITE" id="PS50835">
    <property type="entry name" value="IG_LIKE"/>
    <property type="match status" value="2"/>
</dbReference>
<dbReference type="InterPro" id="IPR036179">
    <property type="entry name" value="Ig-like_dom_sf"/>
</dbReference>
<dbReference type="EMBL" id="CAXLJL010000157">
    <property type="protein sequence ID" value="CAL5133707.1"/>
    <property type="molecule type" value="Genomic_DNA"/>
</dbReference>
<evidence type="ECO:0000313" key="5">
    <source>
        <dbReference type="EMBL" id="CAL5133707.1"/>
    </source>
</evidence>
<evidence type="ECO:0000259" key="4">
    <source>
        <dbReference type="PROSITE" id="PS50835"/>
    </source>
</evidence>
<feature type="domain" description="Ig-like" evidence="4">
    <location>
        <begin position="26"/>
        <end position="116"/>
    </location>
</feature>
<dbReference type="Proteomes" id="UP001497525">
    <property type="component" value="Unassembled WGS sequence"/>
</dbReference>
<organism evidence="5 6">
    <name type="scientific">Calicophoron daubneyi</name>
    <name type="common">Rumen fluke</name>
    <name type="synonym">Paramphistomum daubneyi</name>
    <dbReference type="NCBI Taxonomy" id="300641"/>
    <lineage>
        <taxon>Eukaryota</taxon>
        <taxon>Metazoa</taxon>
        <taxon>Spiralia</taxon>
        <taxon>Lophotrochozoa</taxon>
        <taxon>Platyhelminthes</taxon>
        <taxon>Trematoda</taxon>
        <taxon>Digenea</taxon>
        <taxon>Plagiorchiida</taxon>
        <taxon>Pronocephalata</taxon>
        <taxon>Paramphistomoidea</taxon>
        <taxon>Paramphistomidae</taxon>
        <taxon>Calicophoron</taxon>
    </lineage>
</organism>
<dbReference type="InterPro" id="IPR007110">
    <property type="entry name" value="Ig-like_dom"/>
</dbReference>
<dbReference type="InterPro" id="IPR013783">
    <property type="entry name" value="Ig-like_fold"/>
</dbReference>
<keyword evidence="2" id="KW-1133">Transmembrane helix</keyword>
<sequence length="416" mass="46538">MLFVFAIVAFSCALCGLADLQIEAEDSVHRVTGSKKVDVTYNRQITLRCYSSEKNESIYWEYSGSTTDPFRLLEPSKEIQIYELSVSEVLVDIAMARQKMGGRYRCTQGNRTRTVTLNVSPEPVAINGRFAMMEKVEVIENVRVVFYYPQKKMGGPMSCTYFVPDSLVESVWFKWDGGMLATNQDYYKPALEKGGGPGGRYVKGYLSIVKEDPPESMFTEYTCTLCAKGICTEDFLSVTTGSYAYVAEPKKYFSFNDGDKVTLTAKVEGSTLEQPTSLTWTRNGEEIKMNTKGKLYVHSGKMSKRAHYGTKTYEHDQLIFDSVKAKDAAVYSYTYDFQGIKAVGALVVNVKGPKETPAWIIPLIATVVEVILVVLIITVSTFYGKRKARNSRAKNQDNHSSAHGRMYAASAKPMKN</sequence>
<comment type="caution">
    <text evidence="5">The sequence shown here is derived from an EMBL/GenBank/DDBJ whole genome shotgun (WGS) entry which is preliminary data.</text>
</comment>
<reference evidence="5" key="1">
    <citation type="submission" date="2024-06" db="EMBL/GenBank/DDBJ databases">
        <authorList>
            <person name="Liu X."/>
            <person name="Lenzi L."/>
            <person name="Haldenby T S."/>
            <person name="Uol C."/>
        </authorList>
    </citation>
    <scope>NUCLEOTIDE SEQUENCE</scope>
</reference>
<feature type="domain" description="Ig-like" evidence="4">
    <location>
        <begin position="257"/>
        <end position="332"/>
    </location>
</feature>
<gene>
    <name evidence="5" type="ORF">CDAUBV1_LOCUS6958</name>
</gene>